<dbReference type="SMART" id="SM00332">
    <property type="entry name" value="PP2Cc"/>
    <property type="match status" value="1"/>
</dbReference>
<dbReference type="SUPFAM" id="SSF81606">
    <property type="entry name" value="PP2C-like"/>
    <property type="match status" value="1"/>
</dbReference>
<feature type="compositionally biased region" description="Low complexity" evidence="11">
    <location>
        <begin position="106"/>
        <end position="117"/>
    </location>
</feature>
<dbReference type="EMBL" id="QXGF01000434">
    <property type="protein sequence ID" value="KAE8940297.1"/>
    <property type="molecule type" value="Genomic_DNA"/>
</dbReference>
<keyword evidence="4" id="KW-0479">Metal-binding</keyword>
<dbReference type="Pfam" id="PF00481">
    <property type="entry name" value="PP2C"/>
    <property type="match status" value="1"/>
</dbReference>
<dbReference type="PROSITE" id="PS51746">
    <property type="entry name" value="PPM_2"/>
    <property type="match status" value="1"/>
</dbReference>
<evidence type="ECO:0000256" key="6">
    <source>
        <dbReference type="ARBA" id="ARBA00022842"/>
    </source>
</evidence>
<comment type="catalytic activity">
    <reaction evidence="9">
        <text>O-phospho-L-seryl-[protein] + H2O = L-seryl-[protein] + phosphate</text>
        <dbReference type="Rhea" id="RHEA:20629"/>
        <dbReference type="Rhea" id="RHEA-COMP:9863"/>
        <dbReference type="Rhea" id="RHEA-COMP:11604"/>
        <dbReference type="ChEBI" id="CHEBI:15377"/>
        <dbReference type="ChEBI" id="CHEBI:29999"/>
        <dbReference type="ChEBI" id="CHEBI:43474"/>
        <dbReference type="ChEBI" id="CHEBI:83421"/>
        <dbReference type="EC" id="3.1.3.16"/>
    </reaction>
</comment>
<keyword evidence="8" id="KW-0464">Manganese</keyword>
<evidence type="ECO:0000256" key="3">
    <source>
        <dbReference type="ARBA" id="ARBA00013081"/>
    </source>
</evidence>
<evidence type="ECO:0000256" key="2">
    <source>
        <dbReference type="ARBA" id="ARBA00006702"/>
    </source>
</evidence>
<feature type="compositionally biased region" description="Low complexity" evidence="11">
    <location>
        <begin position="32"/>
        <end position="41"/>
    </location>
</feature>
<evidence type="ECO:0000313" key="13">
    <source>
        <dbReference type="EMBL" id="KAE8940297.1"/>
    </source>
</evidence>
<dbReference type="GO" id="GO:0004722">
    <property type="term" value="F:protein serine/threonine phosphatase activity"/>
    <property type="evidence" value="ECO:0007669"/>
    <property type="project" value="UniProtKB-EC"/>
</dbReference>
<dbReference type="InterPro" id="IPR036457">
    <property type="entry name" value="PPM-type-like_dom_sf"/>
</dbReference>
<dbReference type="Gene3D" id="3.60.40.10">
    <property type="entry name" value="PPM-type phosphatase domain"/>
    <property type="match status" value="1"/>
</dbReference>
<dbReference type="CDD" id="cd00143">
    <property type="entry name" value="PP2Cc"/>
    <property type="match status" value="1"/>
</dbReference>
<feature type="region of interest" description="Disordered" evidence="11">
    <location>
        <begin position="24"/>
        <end position="51"/>
    </location>
</feature>
<dbReference type="GO" id="GO:0046872">
    <property type="term" value="F:metal ion binding"/>
    <property type="evidence" value="ECO:0007669"/>
    <property type="project" value="UniProtKB-KW"/>
</dbReference>
<feature type="region of interest" description="Disordered" evidence="11">
    <location>
        <begin position="140"/>
        <end position="159"/>
    </location>
</feature>
<comment type="catalytic activity">
    <reaction evidence="10">
        <text>O-phospho-L-threonyl-[protein] + H2O = L-threonyl-[protein] + phosphate</text>
        <dbReference type="Rhea" id="RHEA:47004"/>
        <dbReference type="Rhea" id="RHEA-COMP:11060"/>
        <dbReference type="Rhea" id="RHEA-COMP:11605"/>
        <dbReference type="ChEBI" id="CHEBI:15377"/>
        <dbReference type="ChEBI" id="CHEBI:30013"/>
        <dbReference type="ChEBI" id="CHEBI:43474"/>
        <dbReference type="ChEBI" id="CHEBI:61977"/>
        <dbReference type="EC" id="3.1.3.16"/>
    </reaction>
</comment>
<evidence type="ECO:0000313" key="14">
    <source>
        <dbReference type="Proteomes" id="UP000429523"/>
    </source>
</evidence>
<dbReference type="InterPro" id="IPR015655">
    <property type="entry name" value="PP2C"/>
</dbReference>
<evidence type="ECO:0000256" key="1">
    <source>
        <dbReference type="ARBA" id="ARBA00001936"/>
    </source>
</evidence>
<evidence type="ECO:0000256" key="8">
    <source>
        <dbReference type="ARBA" id="ARBA00023211"/>
    </source>
</evidence>
<evidence type="ECO:0000256" key="11">
    <source>
        <dbReference type="SAM" id="MobiDB-lite"/>
    </source>
</evidence>
<dbReference type="PANTHER" id="PTHR13832">
    <property type="entry name" value="PROTEIN PHOSPHATASE 2C"/>
    <property type="match status" value="1"/>
</dbReference>
<comment type="similarity">
    <text evidence="2">Belongs to the PP2C family.</text>
</comment>
<sequence length="541" mass="60282">MSLLSYSRRHRSLLWYRSAQRAVARRRHQQQHRQLQQQQQSHIKHNSTTSRMLVTPTTSSAVVALAKQVRTTQSLAKTTAIRSASAAPDSSSSMSAVAAAAAAAAASSSEDSTNATARLTQPTADTLTTVATPKNDLVTSALPLDQAPNRSDKPQPPESSWSAMLIALFAMIQPEWTKEKIDLEETPLEEIPITSVPSQLSEVLPGNDSAVFWRYDMDSYAANRKNEDRSQYVVDSIMRPGRSSESPVFFCGCYDGHGGEEAVDFVQKKLYANIRSHLAENDEPVAHSIITGFKDTEEEFNRRSQIKFERGSWSSCSVGACAVMALVIEKKLYVASCGDCRAIMAYREADGSLSVEQITFDHSANEEREQRRLRVLYPEDYDIVCEIGLKNFYVKGRLQPTRSIGDTYMKVKDVNRSPMPHGLRIRGSFRRPYISAVPDIFQVDLNDRKPEFVVLGSDGLFGELKNEEIVQLVGRFRDEGVQNVSQALREAVLERIAEIYGTTSADLENILPGNRRDYHDDITIDVLHFTPPRAATQAEAA</sequence>
<evidence type="ECO:0000259" key="12">
    <source>
        <dbReference type="PROSITE" id="PS51746"/>
    </source>
</evidence>
<accession>A0A6A3F7F1</accession>
<name>A0A6A3F7F1_9STRA</name>
<keyword evidence="6" id="KW-0460">Magnesium</keyword>
<evidence type="ECO:0000256" key="5">
    <source>
        <dbReference type="ARBA" id="ARBA00022801"/>
    </source>
</evidence>
<evidence type="ECO:0000256" key="10">
    <source>
        <dbReference type="ARBA" id="ARBA00048336"/>
    </source>
</evidence>
<dbReference type="Proteomes" id="UP000429523">
    <property type="component" value="Unassembled WGS sequence"/>
</dbReference>
<evidence type="ECO:0000256" key="4">
    <source>
        <dbReference type="ARBA" id="ARBA00022723"/>
    </source>
</evidence>
<feature type="region of interest" description="Disordered" evidence="11">
    <location>
        <begin position="106"/>
        <end position="134"/>
    </location>
</feature>
<dbReference type="EC" id="3.1.3.16" evidence="3"/>
<proteinExistence type="inferred from homology"/>
<reference evidence="13 14" key="1">
    <citation type="submission" date="2018-08" db="EMBL/GenBank/DDBJ databases">
        <title>Genomic investigation of the strawberry pathogen Phytophthora fragariae indicates pathogenicity is determined by transcriptional variation in three key races.</title>
        <authorList>
            <person name="Adams T.M."/>
            <person name="Armitage A.D."/>
            <person name="Sobczyk M.K."/>
            <person name="Bates H.J."/>
            <person name="Dunwell J.M."/>
            <person name="Nellist C.F."/>
            <person name="Harrison R.J."/>
        </authorList>
    </citation>
    <scope>NUCLEOTIDE SEQUENCE [LARGE SCALE GENOMIC DNA]</scope>
    <source>
        <strain evidence="13 14">NOV-9</strain>
    </source>
</reference>
<evidence type="ECO:0000256" key="7">
    <source>
        <dbReference type="ARBA" id="ARBA00022912"/>
    </source>
</evidence>
<protein>
    <recommendedName>
        <fullName evidence="3">protein-serine/threonine phosphatase</fullName>
        <ecNumber evidence="3">3.1.3.16</ecNumber>
    </recommendedName>
</protein>
<organism evidence="13 14">
    <name type="scientific">Phytophthora fragariae</name>
    <dbReference type="NCBI Taxonomy" id="53985"/>
    <lineage>
        <taxon>Eukaryota</taxon>
        <taxon>Sar</taxon>
        <taxon>Stramenopiles</taxon>
        <taxon>Oomycota</taxon>
        <taxon>Peronosporomycetes</taxon>
        <taxon>Peronosporales</taxon>
        <taxon>Peronosporaceae</taxon>
        <taxon>Phytophthora</taxon>
    </lineage>
</organism>
<feature type="compositionally biased region" description="Polar residues" evidence="11">
    <location>
        <begin position="118"/>
        <end position="132"/>
    </location>
</feature>
<dbReference type="InterPro" id="IPR001932">
    <property type="entry name" value="PPM-type_phosphatase-like_dom"/>
</dbReference>
<evidence type="ECO:0000256" key="9">
    <source>
        <dbReference type="ARBA" id="ARBA00047761"/>
    </source>
</evidence>
<keyword evidence="7" id="KW-0904">Protein phosphatase</keyword>
<comment type="cofactor">
    <cofactor evidence="1">
        <name>Mn(2+)</name>
        <dbReference type="ChEBI" id="CHEBI:29035"/>
    </cofactor>
</comment>
<keyword evidence="5" id="KW-0378">Hydrolase</keyword>
<comment type="caution">
    <text evidence="13">The sequence shown here is derived from an EMBL/GenBank/DDBJ whole genome shotgun (WGS) entry which is preliminary data.</text>
</comment>
<feature type="domain" description="PPM-type phosphatase" evidence="12">
    <location>
        <begin position="214"/>
        <end position="529"/>
    </location>
</feature>
<dbReference type="AlphaFoldDB" id="A0A6A3F7F1"/>
<gene>
    <name evidence="13" type="ORF">PF009_g9887</name>
</gene>
<dbReference type="PANTHER" id="PTHR13832:SF803">
    <property type="entry name" value="PROTEIN PHOSPHATASE 1G"/>
    <property type="match status" value="1"/>
</dbReference>